<dbReference type="EMBL" id="LSSN01002297">
    <property type="protein sequence ID" value="OMJ16564.1"/>
    <property type="molecule type" value="Genomic_DNA"/>
</dbReference>
<evidence type="ECO:0000313" key="2">
    <source>
        <dbReference type="EMBL" id="OMJ16564.1"/>
    </source>
</evidence>
<name>A0A1R1XPJ7_9FUNG</name>
<organism evidence="2 3">
    <name type="scientific">Smittium culicis</name>
    <dbReference type="NCBI Taxonomy" id="133412"/>
    <lineage>
        <taxon>Eukaryota</taxon>
        <taxon>Fungi</taxon>
        <taxon>Fungi incertae sedis</taxon>
        <taxon>Zoopagomycota</taxon>
        <taxon>Kickxellomycotina</taxon>
        <taxon>Harpellomycetes</taxon>
        <taxon>Harpellales</taxon>
        <taxon>Legeriomycetaceae</taxon>
        <taxon>Smittium</taxon>
    </lineage>
</organism>
<keyword evidence="1" id="KW-0812">Transmembrane</keyword>
<sequence>MVSTGSADGGVFGLIIVGMVGALSIAMSRYSEALELSEVEYWDSIIISEQEEVSE</sequence>
<accession>A0A1R1XPJ7</accession>
<keyword evidence="1" id="KW-1133">Transmembrane helix</keyword>
<comment type="caution">
    <text evidence="2">The sequence shown here is derived from an EMBL/GenBank/DDBJ whole genome shotgun (WGS) entry which is preliminary data.</text>
</comment>
<proteinExistence type="predicted"/>
<reference evidence="2 3" key="1">
    <citation type="submission" date="2017-01" db="EMBL/GenBank/DDBJ databases">
        <authorList>
            <person name="Mah S.A."/>
            <person name="Swanson W.J."/>
            <person name="Moy G.W."/>
            <person name="Vacquier V.D."/>
        </authorList>
    </citation>
    <scope>NUCLEOTIDE SEQUENCE [LARGE SCALE GENOMIC DNA]</scope>
    <source>
        <strain evidence="2 3">GSMNP</strain>
    </source>
</reference>
<evidence type="ECO:0000313" key="3">
    <source>
        <dbReference type="Proteomes" id="UP000187283"/>
    </source>
</evidence>
<feature type="transmembrane region" description="Helical" evidence="1">
    <location>
        <begin position="6"/>
        <end position="27"/>
    </location>
</feature>
<gene>
    <name evidence="2" type="ORF">AYI70_g6514</name>
</gene>
<dbReference type="AlphaFoldDB" id="A0A1R1XPJ7"/>
<keyword evidence="3" id="KW-1185">Reference proteome</keyword>
<evidence type="ECO:0000256" key="1">
    <source>
        <dbReference type="SAM" id="Phobius"/>
    </source>
</evidence>
<feature type="non-terminal residue" evidence="2">
    <location>
        <position position="55"/>
    </location>
</feature>
<protein>
    <submittedName>
        <fullName evidence="2">Uncharacterized protein</fullName>
    </submittedName>
</protein>
<keyword evidence="1" id="KW-0472">Membrane</keyword>
<dbReference type="Proteomes" id="UP000187283">
    <property type="component" value="Unassembled WGS sequence"/>
</dbReference>